<evidence type="ECO:0000259" key="9">
    <source>
        <dbReference type="Pfam" id="PF24762"/>
    </source>
</evidence>
<dbReference type="RefSeq" id="XP_003055184.1">
    <property type="nucleotide sequence ID" value="XM_003055138.1"/>
</dbReference>
<comment type="subcellular location">
    <subcellularLocation>
        <location evidence="1">Cell projection</location>
        <location evidence="1">Cilium</location>
    </subcellularLocation>
</comment>
<feature type="domain" description="IF140/IFT172/WDR19 TPR" evidence="9">
    <location>
        <begin position="681"/>
        <end position="910"/>
    </location>
</feature>
<dbReference type="STRING" id="564608.C1MIS5"/>
<dbReference type="InterPro" id="IPR057855">
    <property type="entry name" value="Beta-prop_WDR19_1st"/>
</dbReference>
<feature type="domain" description="WDR19 first beta-propeller" evidence="8">
    <location>
        <begin position="1"/>
        <end position="343"/>
    </location>
</feature>
<dbReference type="InterPro" id="IPR011047">
    <property type="entry name" value="Quinoprotein_ADH-like_sf"/>
</dbReference>
<dbReference type="PANTHER" id="PTHR14920:SF0">
    <property type="entry name" value="WD REPEAT DOMAIN 19"/>
    <property type="match status" value="1"/>
</dbReference>
<dbReference type="SUPFAM" id="SSF50998">
    <property type="entry name" value="Quinoprotein alcohol dehydrogenase-like"/>
    <property type="match status" value="1"/>
</dbReference>
<dbReference type="KEGG" id="mpp:MICPUCDRAFT_46374"/>
<proteinExistence type="predicted"/>
<reference evidence="10 11" key="1">
    <citation type="journal article" date="2009" name="Science">
        <title>Green evolution and dynamic adaptations revealed by genomes of the marine picoeukaryotes Micromonas.</title>
        <authorList>
            <person name="Worden A.Z."/>
            <person name="Lee J.H."/>
            <person name="Mock T."/>
            <person name="Rouze P."/>
            <person name="Simmons M.P."/>
            <person name="Aerts A.L."/>
            <person name="Allen A.E."/>
            <person name="Cuvelier M.L."/>
            <person name="Derelle E."/>
            <person name="Everett M.V."/>
            <person name="Foulon E."/>
            <person name="Grimwood J."/>
            <person name="Gundlach H."/>
            <person name="Henrissat B."/>
            <person name="Napoli C."/>
            <person name="McDonald S.M."/>
            <person name="Parker M.S."/>
            <person name="Rombauts S."/>
            <person name="Salamov A."/>
            <person name="Von Dassow P."/>
            <person name="Badger J.H."/>
            <person name="Coutinho P.M."/>
            <person name="Demir E."/>
            <person name="Dubchak I."/>
            <person name="Gentemann C."/>
            <person name="Eikrem W."/>
            <person name="Gready J.E."/>
            <person name="John U."/>
            <person name="Lanier W."/>
            <person name="Lindquist E.A."/>
            <person name="Lucas S."/>
            <person name="Mayer K.F."/>
            <person name="Moreau H."/>
            <person name="Not F."/>
            <person name="Otillar R."/>
            <person name="Panaud O."/>
            <person name="Pangilinan J."/>
            <person name="Paulsen I."/>
            <person name="Piegu B."/>
            <person name="Poliakov A."/>
            <person name="Robbens S."/>
            <person name="Schmutz J."/>
            <person name="Toulza E."/>
            <person name="Wyss T."/>
            <person name="Zelensky A."/>
            <person name="Zhou K."/>
            <person name="Armbrust E.V."/>
            <person name="Bhattacharya D."/>
            <person name="Goodenough U.W."/>
            <person name="Van de Peer Y."/>
            <person name="Grigoriev I.V."/>
        </authorList>
    </citation>
    <scope>NUCLEOTIDE SEQUENCE [LARGE SCALE GENOMIC DNA]</scope>
    <source>
        <strain evidence="10 11">CCMP1545</strain>
    </source>
</reference>
<dbReference type="eggNOG" id="KOG2247">
    <property type="taxonomic scope" value="Eukaryota"/>
</dbReference>
<name>C1MIS5_MICPC</name>
<evidence type="ECO:0000259" key="8">
    <source>
        <dbReference type="Pfam" id="PF23389"/>
    </source>
</evidence>
<evidence type="ECO:0000256" key="6">
    <source>
        <dbReference type="ARBA" id="ARBA00023273"/>
    </source>
</evidence>
<keyword evidence="5" id="KW-0969">Cilium</keyword>
<dbReference type="Gene3D" id="1.25.40.470">
    <property type="match status" value="2"/>
</dbReference>
<evidence type="ECO:0000256" key="2">
    <source>
        <dbReference type="ARBA" id="ARBA00022574"/>
    </source>
</evidence>
<evidence type="ECO:0000256" key="4">
    <source>
        <dbReference type="ARBA" id="ARBA00022803"/>
    </source>
</evidence>
<dbReference type="PANTHER" id="PTHR14920">
    <property type="entry name" value="OSMOTIC AVOIDANCE ABNORMAL PROTEIN 1/WD REPEAT MEMBRANE PROTEIN"/>
    <property type="match status" value="1"/>
</dbReference>
<evidence type="ECO:0000313" key="11">
    <source>
        <dbReference type="Proteomes" id="UP000001876"/>
    </source>
</evidence>
<keyword evidence="3" id="KW-0677">Repeat</keyword>
<accession>C1MIS5</accession>
<evidence type="ECO:0000256" key="1">
    <source>
        <dbReference type="ARBA" id="ARBA00004138"/>
    </source>
</evidence>
<dbReference type="Proteomes" id="UP000001876">
    <property type="component" value="Unassembled WGS sequence"/>
</dbReference>
<evidence type="ECO:0000313" key="10">
    <source>
        <dbReference type="EMBL" id="EEH60436.1"/>
    </source>
</evidence>
<dbReference type="GO" id="GO:0035721">
    <property type="term" value="P:intraciliary retrograde transport"/>
    <property type="evidence" value="ECO:0007669"/>
    <property type="project" value="InterPro"/>
</dbReference>
<dbReference type="GO" id="GO:0060271">
    <property type="term" value="P:cilium assembly"/>
    <property type="evidence" value="ECO:0007669"/>
    <property type="project" value="TreeGrafter"/>
</dbReference>
<dbReference type="InterPro" id="IPR001680">
    <property type="entry name" value="WD40_rpt"/>
</dbReference>
<dbReference type="SUPFAM" id="SSF69322">
    <property type="entry name" value="Tricorn protease domain 2"/>
    <property type="match status" value="1"/>
</dbReference>
<dbReference type="GO" id="GO:0030991">
    <property type="term" value="C:intraciliary transport particle A"/>
    <property type="evidence" value="ECO:0007669"/>
    <property type="project" value="TreeGrafter"/>
</dbReference>
<dbReference type="Pfam" id="PF24762">
    <property type="entry name" value="TPR_IF140-IFT172"/>
    <property type="match status" value="1"/>
</dbReference>
<dbReference type="InterPro" id="IPR015943">
    <property type="entry name" value="WD40/YVTN_repeat-like_dom_sf"/>
</dbReference>
<dbReference type="OMA" id="NDMLTHT"/>
<dbReference type="OrthoDB" id="10250638at2759"/>
<dbReference type="Gene3D" id="2.130.10.10">
    <property type="entry name" value="YVTN repeat-like/Quinoprotein amine dehydrogenase"/>
    <property type="match status" value="1"/>
</dbReference>
<evidence type="ECO:0000256" key="5">
    <source>
        <dbReference type="ARBA" id="ARBA00023069"/>
    </source>
</evidence>
<dbReference type="InterPro" id="IPR056168">
    <property type="entry name" value="TPR_IF140/IFT172/WDR19"/>
</dbReference>
<dbReference type="SUPFAM" id="SSF48452">
    <property type="entry name" value="TPR-like"/>
    <property type="match status" value="1"/>
</dbReference>
<dbReference type="EMBL" id="GG663735">
    <property type="protein sequence ID" value="EEH60436.1"/>
    <property type="molecule type" value="Genomic_DNA"/>
</dbReference>
<evidence type="ECO:0000259" key="7">
    <source>
        <dbReference type="Pfam" id="PF15911"/>
    </source>
</evidence>
<dbReference type="Pfam" id="PF23389">
    <property type="entry name" value="Beta-prop_WDR19_1st"/>
    <property type="match status" value="1"/>
</dbReference>
<dbReference type="Pfam" id="PF15911">
    <property type="entry name" value="Beta-prop_WDR19_2nd"/>
    <property type="match status" value="1"/>
</dbReference>
<protein>
    <submittedName>
        <fullName evidence="10">Predicted protein</fullName>
    </submittedName>
</protein>
<dbReference type="InterPro" id="IPR011990">
    <property type="entry name" value="TPR-like_helical_dom_sf"/>
</dbReference>
<keyword evidence="2" id="KW-0853">WD repeat</keyword>
<keyword evidence="4" id="KW-0802">TPR repeat</keyword>
<dbReference type="InterPro" id="IPR039468">
    <property type="entry name" value="WDR19_WD40_rpt"/>
</dbReference>
<evidence type="ECO:0000256" key="3">
    <source>
        <dbReference type="ARBA" id="ARBA00022737"/>
    </source>
</evidence>
<keyword evidence="6" id="KW-0966">Cell projection</keyword>
<keyword evidence="11" id="KW-1185">Reference proteome</keyword>
<dbReference type="InterPro" id="IPR040379">
    <property type="entry name" value="WDR19/dyf-2"/>
</dbReference>
<sequence>MAVAGIKLRMYVFDRKGELWDEIHLPGKENVNRPSVMSVAWDARSQKLAALVAGPKAGMGDAVIVYHVRNRESIKIEHAHDKQDVTHLCWDPPGHVLAAGTVKGNLLLFDARAGKTRSVLKVHDKKITCGAWSDDGRLAMGGEDMSVTISTADGGETSTRLMLKGYPLEMQFAPEPRREGLGVASRANLLSVNLAGKTLYLCRLGDDKDADAPVASTPIEYAFMKRYGAIVSHRWFGEGLVIVGFDSGVIVVLAAHDGAPGSERELDVFKAFPDGGLAHLAHCPEISRVAVAAGAVVKLLDVTNGVFAERPGDKLEFEGDFAAVSCVGWNMRGQMLTVATNQGHVHTFLASLPTIACACEQRLVYLTSLVEVTIADLNSSTVATIAIDAEPSFVALGRAHVAAGMNNRAWFYRVGPPEEQMSYAAERVNQREYVGTIDECALNDAVAAVRCEGRVTCHLIEHEDDPTESMDFTLPAPGGGGARTPTAEVASIALTSEFLVYGTTSGGVCYFHLPERVHVCEYKHGQGAVTTLKVNALGTRVVFVDERATPIFLNPVIDQTCHIPDFQGPAQAILWDATDPECFVISNGAEYQVYAYAPSTINGPVVELVGTHPQTAGSTPVLMTGGVVACQTAGGGMKNELLRTHAALLDGASTSGGGKGTAGDRGRERFVRALNLNRLEVAWDIAVRLQTPEMWEQLAHRAMTHMNIDIATRVYRFVGDASMVMSLERLAHVEDKNVLAGNVLMLFERDDCYDAAQELFLRANKPNLALEMRKDLKHWEEALALAQQADPSQLGGICREYAVVLETEGEHERALEIFERALTYPGQTESETLRARGGVARCTIRVGDVRRGKQMVSEIGDKALCRECAALLEHMNQPSDAAALYEQGGDDERAATIYVGAKNFAAAKPIMSRLSAPKLHSQYARAMEADGKLREAADAYELARDFDAVVRLNLEHLGNPSKAFALARMSRSAEASRSVATFCAKNDDHIGAVEFLLLARKTEEAHAVASEHDLVDRFLELLGSEGTPEEYKSLARRFDAKREHVRAGDAFKRAGDYRAAVTSYLRADDGAGIESAIGVVGVARDDALTNTVVDFLTGAGPDGVVKDANHLFKLHIALRNYEQAARTSILIAKQEQEMGNYKIAHAQLYDTHKEFNAEGKRVPDELTTSLVLLHSYVLVKVLVKLGDHVGAARMLHRVAKKIDKFPAHVVPILTSTVIECQRAGLKRTALEHATTLMKPELRARIADAYKRKIETIVRKPDKSEEAESTSACVHCDARGPETELRCGACGKDNPFCIASGKRVTREDWARCPGCAFDCRASEMVRVLAKEGACPMCGVRASLSSIKVLDDPMRAAREKADARANEE</sequence>
<dbReference type="SMART" id="SM00320">
    <property type="entry name" value="WD40"/>
    <property type="match status" value="3"/>
</dbReference>
<organism evidence="11">
    <name type="scientific">Micromonas pusilla (strain CCMP1545)</name>
    <name type="common">Picoplanktonic green alga</name>
    <dbReference type="NCBI Taxonomy" id="564608"/>
    <lineage>
        <taxon>Eukaryota</taxon>
        <taxon>Viridiplantae</taxon>
        <taxon>Chlorophyta</taxon>
        <taxon>Mamiellophyceae</taxon>
        <taxon>Mamiellales</taxon>
        <taxon>Mamiellaceae</taxon>
        <taxon>Micromonas</taxon>
    </lineage>
</organism>
<gene>
    <name evidence="10" type="ORF">MICPUCDRAFT_46374</name>
</gene>
<dbReference type="GO" id="GO:0005929">
    <property type="term" value="C:cilium"/>
    <property type="evidence" value="ECO:0007669"/>
    <property type="project" value="UniProtKB-SubCell"/>
</dbReference>
<feature type="domain" description="WDR19 WD40 repeat" evidence="7">
    <location>
        <begin position="364"/>
        <end position="645"/>
    </location>
</feature>
<dbReference type="GeneID" id="9680627"/>